<gene>
    <name evidence="1" type="ORF">DCAF_LOCUS15515</name>
</gene>
<accession>A0AAV1RXU7</accession>
<proteinExistence type="predicted"/>
<keyword evidence="2" id="KW-1185">Reference proteome</keyword>
<dbReference type="EMBL" id="CAWUPB010001160">
    <property type="protein sequence ID" value="CAK7340433.1"/>
    <property type="molecule type" value="Genomic_DNA"/>
</dbReference>
<reference evidence="1 2" key="1">
    <citation type="submission" date="2024-01" db="EMBL/GenBank/DDBJ databases">
        <authorList>
            <person name="Waweru B."/>
        </authorList>
    </citation>
    <scope>NUCLEOTIDE SEQUENCE [LARGE SCALE GENOMIC DNA]</scope>
</reference>
<dbReference type="AlphaFoldDB" id="A0AAV1RXU7"/>
<evidence type="ECO:0008006" key="3">
    <source>
        <dbReference type="Google" id="ProtNLM"/>
    </source>
</evidence>
<sequence>MEPSKDFKSSDELKKEIDQKIPKTTVIIEDRCLAMGGDGGIKGAEAQYMTREDVSLVGHREP</sequence>
<evidence type="ECO:0000313" key="1">
    <source>
        <dbReference type="EMBL" id="CAK7340433.1"/>
    </source>
</evidence>
<comment type="caution">
    <text evidence="1">The sequence shown here is derived from an EMBL/GenBank/DDBJ whole genome shotgun (WGS) entry which is preliminary data.</text>
</comment>
<dbReference type="Proteomes" id="UP001314170">
    <property type="component" value="Unassembled WGS sequence"/>
</dbReference>
<organism evidence="1 2">
    <name type="scientific">Dovyalis caffra</name>
    <dbReference type="NCBI Taxonomy" id="77055"/>
    <lineage>
        <taxon>Eukaryota</taxon>
        <taxon>Viridiplantae</taxon>
        <taxon>Streptophyta</taxon>
        <taxon>Embryophyta</taxon>
        <taxon>Tracheophyta</taxon>
        <taxon>Spermatophyta</taxon>
        <taxon>Magnoliopsida</taxon>
        <taxon>eudicotyledons</taxon>
        <taxon>Gunneridae</taxon>
        <taxon>Pentapetalae</taxon>
        <taxon>rosids</taxon>
        <taxon>fabids</taxon>
        <taxon>Malpighiales</taxon>
        <taxon>Salicaceae</taxon>
        <taxon>Flacourtieae</taxon>
        <taxon>Dovyalis</taxon>
    </lineage>
</organism>
<evidence type="ECO:0000313" key="2">
    <source>
        <dbReference type="Proteomes" id="UP001314170"/>
    </source>
</evidence>
<name>A0AAV1RXU7_9ROSI</name>
<protein>
    <recommendedName>
        <fullName evidence="3">Transketolase</fullName>
    </recommendedName>
</protein>